<keyword evidence="1" id="KW-0812">Transmembrane</keyword>
<evidence type="ECO:0000313" key="3">
    <source>
        <dbReference type="EMBL" id="QDY76664.1"/>
    </source>
</evidence>
<evidence type="ECO:0000313" key="4">
    <source>
        <dbReference type="Proteomes" id="UP000320580"/>
    </source>
</evidence>
<accession>A0A5B8J897</accession>
<keyword evidence="1" id="KW-1133">Transmembrane helix</keyword>
<dbReference type="AlphaFoldDB" id="A0A5B8J897"/>
<evidence type="ECO:0000256" key="2">
    <source>
        <dbReference type="SAM" id="SignalP"/>
    </source>
</evidence>
<protein>
    <submittedName>
        <fullName evidence="3">DUF916 domain-containing protein</fullName>
    </submittedName>
</protein>
<dbReference type="EMBL" id="CP042266">
    <property type="protein sequence ID" value="QDY76664.1"/>
    <property type="molecule type" value="Genomic_DNA"/>
</dbReference>
<feature type="signal peptide" evidence="2">
    <location>
        <begin position="1"/>
        <end position="33"/>
    </location>
</feature>
<keyword evidence="2" id="KW-0732">Signal</keyword>
<proteinExistence type="predicted"/>
<sequence length="325" mass="34534">MPRPPTPRPVLPALLTTLLTLFTLFTPAVTARAAENGEWSVYPVASALGGRPYFHLAAGPGATLTDRVTITNKTTAPLSFRLYAADAYNTERDGGFAVRAVTERQRGIGAWARPGRERVTVPPRGSVTVPYTLTVPEDAEPGDHAGALVALDERIATAGGSVAVGVRQAVGARIHLRVTGPAVSALSVEDVAVRQDRPLLPGTGESRALISYTLHNRGNTTLAPKVALTAEGLFGRTLLKRELTGVPSQLLPRQRIRLTERWRDAPQAEWGEIRLTATAPDVRESAGARYIAVPWLPAVALALLAAGGGLAVRARRRARRASAAP</sequence>
<feature type="chain" id="PRO_5022796438" evidence="2">
    <location>
        <begin position="34"/>
        <end position="325"/>
    </location>
</feature>
<dbReference type="OrthoDB" id="4336304at2"/>
<dbReference type="RefSeq" id="WP_146479960.1">
    <property type="nucleotide sequence ID" value="NZ_CP042266.1"/>
</dbReference>
<name>A0A5B8J897_9ACTN</name>
<dbReference type="Proteomes" id="UP000320580">
    <property type="component" value="Chromosome"/>
</dbReference>
<gene>
    <name evidence="3" type="ORF">FQU76_09095</name>
</gene>
<keyword evidence="1" id="KW-0472">Membrane</keyword>
<dbReference type="KEGG" id="sqz:FQU76_09095"/>
<organism evidence="3 4">
    <name type="scientific">Streptomyces qinzhouensis</name>
    <dbReference type="NCBI Taxonomy" id="2599401"/>
    <lineage>
        <taxon>Bacteria</taxon>
        <taxon>Bacillati</taxon>
        <taxon>Actinomycetota</taxon>
        <taxon>Actinomycetes</taxon>
        <taxon>Kitasatosporales</taxon>
        <taxon>Streptomycetaceae</taxon>
        <taxon>Streptomyces</taxon>
    </lineage>
</organism>
<keyword evidence="4" id="KW-1185">Reference proteome</keyword>
<reference evidence="3 4" key="1">
    <citation type="submission" date="2019-07" db="EMBL/GenBank/DDBJ databases">
        <authorList>
            <person name="Zhu P."/>
        </authorList>
    </citation>
    <scope>NUCLEOTIDE SEQUENCE [LARGE SCALE GENOMIC DNA]</scope>
    <source>
        <strain evidence="3 4">SSL-25</strain>
    </source>
</reference>
<evidence type="ECO:0000256" key="1">
    <source>
        <dbReference type="SAM" id="Phobius"/>
    </source>
</evidence>
<feature type="transmembrane region" description="Helical" evidence="1">
    <location>
        <begin position="292"/>
        <end position="312"/>
    </location>
</feature>